<accession>A0A8J6IY61</accession>
<comment type="subunit">
    <text evidence="10">Heterotetramer composed of ParC and ParE.</text>
</comment>
<dbReference type="CDD" id="cd16928">
    <property type="entry name" value="HATPase_GyrB-like"/>
    <property type="match status" value="1"/>
</dbReference>
<dbReference type="CDD" id="cd00822">
    <property type="entry name" value="TopoII_Trans_DNA_gyrase"/>
    <property type="match status" value="1"/>
</dbReference>
<comment type="function">
    <text evidence="11">A type II topoisomerase that negatively supercoils closed circular double-stranded (ds) DNA in an ATP-dependent manner to modulate DNA topology and maintain chromosomes in an underwound state. Negative supercoiling favors strand separation, and DNA replication, transcription, recombination and repair, all of which involve strand separation. Also able to catalyze the interconversion of other topological isomers of dsDNA rings, including catenanes and knotted rings. Type II topoisomerases break and join 2 DNA strands simultaneously in an ATP-dependent manner.</text>
</comment>
<dbReference type="InterPro" id="IPR036890">
    <property type="entry name" value="HATPase_C_sf"/>
</dbReference>
<comment type="subunit">
    <text evidence="11">Heterotetramer, composed of two GyrA and two GyrB chains. In the heterotetramer, GyrA contains the active site tyrosine that forms a transient covalent intermediate with DNA, while GyrB binds cofactors and catalyzes ATP hydrolysis.</text>
</comment>
<dbReference type="PRINTS" id="PR01159">
    <property type="entry name" value="DNAGYRASEB"/>
</dbReference>
<reference evidence="13" key="1">
    <citation type="submission" date="2020-08" db="EMBL/GenBank/DDBJ databases">
        <title>Genome public.</title>
        <authorList>
            <person name="Liu C."/>
            <person name="Sun Q."/>
        </authorList>
    </citation>
    <scope>NUCLEOTIDE SEQUENCE</scope>
    <source>
        <strain evidence="13">BX5</strain>
    </source>
</reference>
<evidence type="ECO:0000259" key="12">
    <source>
        <dbReference type="PROSITE" id="PS50880"/>
    </source>
</evidence>
<evidence type="ECO:0000256" key="8">
    <source>
        <dbReference type="ARBA" id="ARBA00023125"/>
    </source>
</evidence>
<dbReference type="Proteomes" id="UP000602260">
    <property type="component" value="Unassembled WGS sequence"/>
</dbReference>
<evidence type="ECO:0000313" key="14">
    <source>
        <dbReference type="Proteomes" id="UP000602260"/>
    </source>
</evidence>
<dbReference type="Gene3D" id="3.30.565.10">
    <property type="entry name" value="Histidine kinase-like ATPase, C-terminal domain"/>
    <property type="match status" value="1"/>
</dbReference>
<dbReference type="InterPro" id="IPR013760">
    <property type="entry name" value="Topo_IIA-like_dom_sf"/>
</dbReference>
<evidence type="ECO:0000256" key="10">
    <source>
        <dbReference type="ARBA" id="ARBA00063644"/>
    </source>
</evidence>
<keyword evidence="4 11" id="KW-0547">Nucleotide-binding</keyword>
<dbReference type="FunFam" id="3.40.50.670:FF:000002">
    <property type="entry name" value="DNA gyrase subunit B"/>
    <property type="match status" value="1"/>
</dbReference>
<dbReference type="PANTHER" id="PTHR45866">
    <property type="entry name" value="DNA GYRASE/TOPOISOMERASE SUBUNIT B"/>
    <property type="match status" value="1"/>
</dbReference>
<keyword evidence="14" id="KW-1185">Reference proteome</keyword>
<protein>
    <recommendedName>
        <fullName evidence="11">DNA gyrase subunit B</fullName>
        <ecNumber evidence="11">5.6.2.2</ecNumber>
    </recommendedName>
</protein>
<dbReference type="NCBIfam" id="NF011501">
    <property type="entry name" value="PRK14939.1"/>
    <property type="match status" value="1"/>
</dbReference>
<dbReference type="SUPFAM" id="SSF54211">
    <property type="entry name" value="Ribosomal protein S5 domain 2-like"/>
    <property type="match status" value="1"/>
</dbReference>
<dbReference type="HAMAP" id="MF_01898">
    <property type="entry name" value="GyrB"/>
    <property type="match status" value="1"/>
</dbReference>
<dbReference type="NCBIfam" id="TIGR01059">
    <property type="entry name" value="gyrB"/>
    <property type="match status" value="1"/>
</dbReference>
<dbReference type="GO" id="GO:0034335">
    <property type="term" value="F:DNA negative supercoiling activity"/>
    <property type="evidence" value="ECO:0007669"/>
    <property type="project" value="UniProtKB-ARBA"/>
</dbReference>
<comment type="subcellular location">
    <subcellularLocation>
        <location evidence="11">Cytoplasm</location>
    </subcellularLocation>
</comment>
<name>A0A8J6IY61_9FIRM</name>
<dbReference type="InterPro" id="IPR000565">
    <property type="entry name" value="Topo_IIA_B"/>
</dbReference>
<dbReference type="SUPFAM" id="SSF55874">
    <property type="entry name" value="ATPase domain of HSP90 chaperone/DNA topoisomerase II/histidine kinase"/>
    <property type="match status" value="1"/>
</dbReference>
<evidence type="ECO:0000256" key="2">
    <source>
        <dbReference type="ARBA" id="ARBA00010708"/>
    </source>
</evidence>
<dbReference type="GO" id="GO:0005524">
    <property type="term" value="F:ATP binding"/>
    <property type="evidence" value="ECO:0007669"/>
    <property type="project" value="UniProtKB-UniRule"/>
</dbReference>
<organism evidence="13 14">
    <name type="scientific">Flintibacter faecis</name>
    <dbReference type="NCBI Taxonomy" id="2763047"/>
    <lineage>
        <taxon>Bacteria</taxon>
        <taxon>Bacillati</taxon>
        <taxon>Bacillota</taxon>
        <taxon>Clostridia</taxon>
        <taxon>Eubacteriales</taxon>
        <taxon>Flintibacter</taxon>
    </lineage>
</organism>
<evidence type="ECO:0000256" key="11">
    <source>
        <dbReference type="HAMAP-Rule" id="MF_01898"/>
    </source>
</evidence>
<dbReference type="InterPro" id="IPR011557">
    <property type="entry name" value="GyrB"/>
</dbReference>
<dbReference type="PANTHER" id="PTHR45866:SF1">
    <property type="entry name" value="DNA GYRASE SUBUNIT B, MITOCHONDRIAL"/>
    <property type="match status" value="1"/>
</dbReference>
<dbReference type="AlphaFoldDB" id="A0A8J6IY61"/>
<feature type="site" description="Interaction with DNA" evidence="11">
    <location>
        <position position="460"/>
    </location>
</feature>
<keyword evidence="3 11" id="KW-0479">Metal-binding</keyword>
<comment type="catalytic activity">
    <reaction evidence="1 11">
        <text>ATP-dependent breakage, passage and rejoining of double-stranded DNA.</text>
        <dbReference type="EC" id="5.6.2.2"/>
    </reaction>
</comment>
<feature type="binding site" evidence="11">
    <location>
        <position position="508"/>
    </location>
    <ligand>
        <name>Mg(2+)</name>
        <dbReference type="ChEBI" id="CHEBI:18420"/>
        <label>1</label>
        <note>catalytic</note>
    </ligand>
</feature>
<keyword evidence="6 11" id="KW-0460">Magnesium</keyword>
<dbReference type="RefSeq" id="WP_186878593.1">
    <property type="nucleotide sequence ID" value="NZ_JACOPN010000005.1"/>
</dbReference>
<dbReference type="InterPro" id="IPR034160">
    <property type="entry name" value="TOPRIM_GyrB"/>
</dbReference>
<dbReference type="GO" id="GO:0005737">
    <property type="term" value="C:cytoplasm"/>
    <property type="evidence" value="ECO:0007669"/>
    <property type="project" value="UniProtKB-SubCell"/>
</dbReference>
<feature type="binding site" evidence="11">
    <location>
        <position position="508"/>
    </location>
    <ligand>
        <name>Mg(2+)</name>
        <dbReference type="ChEBI" id="CHEBI:18420"/>
        <label>2</label>
    </ligand>
</feature>
<gene>
    <name evidence="11 13" type="primary">gyrB</name>
    <name evidence="13" type="ORF">H8S55_08265</name>
</gene>
<comment type="caution">
    <text evidence="13">The sequence shown here is derived from an EMBL/GenBank/DDBJ whole genome shotgun (WGS) entry which is preliminary data.</text>
</comment>
<evidence type="ECO:0000313" key="13">
    <source>
        <dbReference type="EMBL" id="MBC5717310.1"/>
    </source>
</evidence>
<keyword evidence="8" id="KW-0238">DNA-binding</keyword>
<keyword evidence="7 11" id="KW-0799">Topoisomerase</keyword>
<dbReference type="InterPro" id="IPR018522">
    <property type="entry name" value="TopoIIA_CS"/>
</dbReference>
<dbReference type="InterPro" id="IPR001241">
    <property type="entry name" value="Topo_IIA"/>
</dbReference>
<sequence>MSEELNELNSTQVEHEYGGSEIQVLEGLEAVRKRPGMYIGSTSESGLHHLVYEIVDNSIDEALAGYCTDITVTINPDNTITVTDNGRGIPVDIQPQTGKPALEVVFTILHAGGKFGGGGYKVSGGLHGVGASVVNALSEWLEVQVHKNGQIYEMKFSRGKITQEMKIVGQTNHTGTTVTFKPDPEMFETLEYQYETLHTRMREEAFLNAGLRIQTVDLRPGQEQEDDMCYEGGIREFVSWINRDKDALHGDVIYMSGSREDSMAEVAMQYNDGYNEVMVSFANNVHTPEGGMHEEGFKRALTSVLNAYGRKIKLLKDDEKVSGEDCREGLTVVISVKLTEAQFEGQTKAKLGNSEMRALVNAIVSEKLETYLEENPAVGRAILDKALTANRAREAARKARESIRRKTALGGAAMPDKLRDCNENNPELTELYIVEGDSAGGSATQGRDSRFQAILPLWGKMLNVEKARADKVYGNDKLQPVITALGAGIGEEFDLDKLRYHKVVIMADADVDGAHIRTLLLTFFFRFMRPLIEEGYVYSAVPPLYKLTRGKTTRVAFSDEERDQISAEMRGGNPNVKIDISRFKGLGEMNPHELWETTMDPEKRTLRRIELTDAVAADATFNILMGEKVEPRKEFIERNAKYAVNLDY</sequence>
<dbReference type="InterPro" id="IPR006171">
    <property type="entry name" value="TOPRIM_dom"/>
</dbReference>
<dbReference type="InterPro" id="IPR003594">
    <property type="entry name" value="HATPase_dom"/>
</dbReference>
<feature type="binding site" evidence="11">
    <location>
        <position position="435"/>
    </location>
    <ligand>
        <name>Mg(2+)</name>
        <dbReference type="ChEBI" id="CHEBI:18420"/>
        <label>1</label>
        <note>catalytic</note>
    </ligand>
</feature>
<comment type="similarity">
    <text evidence="2 11">Belongs to the type II topoisomerase GyrB family.</text>
</comment>
<evidence type="ECO:0000256" key="1">
    <source>
        <dbReference type="ARBA" id="ARBA00000185"/>
    </source>
</evidence>
<dbReference type="InterPro" id="IPR013506">
    <property type="entry name" value="Topo_IIA_bsu_dom2"/>
</dbReference>
<evidence type="ECO:0000256" key="7">
    <source>
        <dbReference type="ARBA" id="ARBA00023029"/>
    </source>
</evidence>
<dbReference type="PROSITE" id="PS00177">
    <property type="entry name" value="TOPOISOMERASE_II"/>
    <property type="match status" value="1"/>
</dbReference>
<keyword evidence="5 11" id="KW-0067">ATP-binding</keyword>
<dbReference type="EMBL" id="JACOPN010000005">
    <property type="protein sequence ID" value="MBC5717310.1"/>
    <property type="molecule type" value="Genomic_DNA"/>
</dbReference>
<dbReference type="Pfam" id="PF00204">
    <property type="entry name" value="DNA_gyraseB"/>
    <property type="match status" value="1"/>
</dbReference>
<dbReference type="GO" id="GO:0003677">
    <property type="term" value="F:DNA binding"/>
    <property type="evidence" value="ECO:0007669"/>
    <property type="project" value="UniProtKB-KW"/>
</dbReference>
<dbReference type="FunFam" id="3.30.565.10:FF:000002">
    <property type="entry name" value="DNA gyrase subunit B"/>
    <property type="match status" value="1"/>
</dbReference>
<proteinExistence type="inferred from homology"/>
<dbReference type="PRINTS" id="PR00418">
    <property type="entry name" value="TPI2FAMILY"/>
</dbReference>
<dbReference type="SMART" id="SM00433">
    <property type="entry name" value="TOP2c"/>
    <property type="match status" value="1"/>
</dbReference>
<dbReference type="NCBIfam" id="NF004189">
    <property type="entry name" value="PRK05644.1"/>
    <property type="match status" value="1"/>
</dbReference>
<evidence type="ECO:0000256" key="5">
    <source>
        <dbReference type="ARBA" id="ARBA00022840"/>
    </source>
</evidence>
<dbReference type="InterPro" id="IPR020568">
    <property type="entry name" value="Ribosomal_Su5_D2-typ_SF"/>
</dbReference>
<dbReference type="GO" id="GO:0006265">
    <property type="term" value="P:DNA topological change"/>
    <property type="evidence" value="ECO:0007669"/>
    <property type="project" value="UniProtKB-UniRule"/>
</dbReference>
<dbReference type="GO" id="GO:0006261">
    <property type="term" value="P:DNA-templated DNA replication"/>
    <property type="evidence" value="ECO:0007669"/>
    <property type="project" value="UniProtKB-UniRule"/>
</dbReference>
<dbReference type="Pfam" id="PF01751">
    <property type="entry name" value="Toprim"/>
    <property type="match status" value="1"/>
</dbReference>
<evidence type="ECO:0000256" key="3">
    <source>
        <dbReference type="ARBA" id="ARBA00022723"/>
    </source>
</evidence>
<keyword evidence="11" id="KW-0963">Cytoplasm</keyword>
<dbReference type="GO" id="GO:0005694">
    <property type="term" value="C:chromosome"/>
    <property type="evidence" value="ECO:0007669"/>
    <property type="project" value="InterPro"/>
</dbReference>
<comment type="miscellaneous">
    <text evidence="11">Few gyrases are as efficient as E.coli at forming negative supercoils. Not all organisms have 2 type II topoisomerases; in organisms with a single type II topoisomerase this enzyme also has to decatenate newly replicated chromosomes.</text>
</comment>
<evidence type="ECO:0000256" key="9">
    <source>
        <dbReference type="ARBA" id="ARBA00023235"/>
    </source>
</evidence>
<dbReference type="SUPFAM" id="SSF56719">
    <property type="entry name" value="Type II DNA topoisomerase"/>
    <property type="match status" value="1"/>
</dbReference>
<dbReference type="SMART" id="SM00387">
    <property type="entry name" value="HATPase_c"/>
    <property type="match status" value="1"/>
</dbReference>
<feature type="domain" description="Toprim" evidence="12">
    <location>
        <begin position="429"/>
        <end position="543"/>
    </location>
</feature>
<dbReference type="PROSITE" id="PS50880">
    <property type="entry name" value="TOPRIM"/>
    <property type="match status" value="1"/>
</dbReference>
<dbReference type="InterPro" id="IPR013759">
    <property type="entry name" value="Topo_IIA_B_C"/>
</dbReference>
<dbReference type="Gene3D" id="3.40.50.670">
    <property type="match status" value="1"/>
</dbReference>
<evidence type="ECO:0000256" key="6">
    <source>
        <dbReference type="ARBA" id="ARBA00022842"/>
    </source>
</evidence>
<dbReference type="EC" id="5.6.2.2" evidence="11"/>
<dbReference type="InterPro" id="IPR002288">
    <property type="entry name" value="DNA_gyrase_B_C"/>
</dbReference>
<feature type="site" description="Interaction with DNA" evidence="11">
    <location>
        <position position="463"/>
    </location>
</feature>
<dbReference type="Pfam" id="PF00986">
    <property type="entry name" value="DNA_gyraseB_C"/>
    <property type="match status" value="1"/>
</dbReference>
<dbReference type="CDD" id="cd03366">
    <property type="entry name" value="TOPRIM_TopoIIA_GyrB"/>
    <property type="match status" value="1"/>
</dbReference>
<comment type="cofactor">
    <cofactor evidence="11">
        <name>Mg(2+)</name>
        <dbReference type="ChEBI" id="CHEBI:18420"/>
    </cofactor>
    <cofactor evidence="11">
        <name>Mn(2+)</name>
        <dbReference type="ChEBI" id="CHEBI:29035"/>
    </cofactor>
    <cofactor evidence="11">
        <name>Ca(2+)</name>
        <dbReference type="ChEBI" id="CHEBI:29108"/>
    </cofactor>
    <text evidence="11">Binds two Mg(2+) per subunit. The magnesium ions form salt bridges with both the protein and the DNA. Can also accept other divalent metal cations, such as Mn(2+) or Ca(2+).</text>
</comment>
<dbReference type="FunFam" id="3.30.230.10:FF:000005">
    <property type="entry name" value="DNA gyrase subunit B"/>
    <property type="match status" value="1"/>
</dbReference>
<dbReference type="Gene3D" id="3.30.230.10">
    <property type="match status" value="1"/>
</dbReference>
<feature type="binding site" evidence="11">
    <location>
        <position position="510"/>
    </location>
    <ligand>
        <name>Mg(2+)</name>
        <dbReference type="ChEBI" id="CHEBI:18420"/>
        <label>2</label>
    </ligand>
</feature>
<keyword evidence="9 11" id="KW-0413">Isomerase</keyword>
<dbReference type="InterPro" id="IPR014721">
    <property type="entry name" value="Ribsml_uS5_D2-typ_fold_subgr"/>
</dbReference>
<dbReference type="GO" id="GO:0046872">
    <property type="term" value="F:metal ion binding"/>
    <property type="evidence" value="ECO:0007669"/>
    <property type="project" value="UniProtKB-KW"/>
</dbReference>
<dbReference type="Pfam" id="PF02518">
    <property type="entry name" value="HATPase_c"/>
    <property type="match status" value="1"/>
</dbReference>
<evidence type="ECO:0000256" key="4">
    <source>
        <dbReference type="ARBA" id="ARBA00022741"/>
    </source>
</evidence>